<accession>A0A9X3SRB7</accession>
<reference evidence="1" key="1">
    <citation type="submission" date="2022-12" db="EMBL/GenBank/DDBJ databases">
        <title>Gycomyces niveus sp.nov.,a novel actinomycete isolated from soil in Shouguan.</title>
        <authorList>
            <person name="Yang X."/>
        </authorList>
    </citation>
    <scope>NUCLEOTIDE SEQUENCE</scope>
    <source>
        <strain evidence="1">NEAU-A15</strain>
    </source>
</reference>
<organism evidence="1 2">
    <name type="scientific">Glycomyces luteolus</name>
    <dbReference type="NCBI Taxonomy" id="2670330"/>
    <lineage>
        <taxon>Bacteria</taxon>
        <taxon>Bacillati</taxon>
        <taxon>Actinomycetota</taxon>
        <taxon>Actinomycetes</taxon>
        <taxon>Glycomycetales</taxon>
        <taxon>Glycomycetaceae</taxon>
        <taxon>Glycomyces</taxon>
    </lineage>
</organism>
<proteinExistence type="predicted"/>
<dbReference type="Proteomes" id="UP001146067">
    <property type="component" value="Unassembled WGS sequence"/>
</dbReference>
<keyword evidence="2" id="KW-1185">Reference proteome</keyword>
<evidence type="ECO:0000313" key="2">
    <source>
        <dbReference type="Proteomes" id="UP001146067"/>
    </source>
</evidence>
<protein>
    <submittedName>
        <fullName evidence="1">Uncharacterized protein</fullName>
    </submittedName>
</protein>
<dbReference type="EMBL" id="JAPZVP010000006">
    <property type="protein sequence ID" value="MDA1359789.1"/>
    <property type="molecule type" value="Genomic_DNA"/>
</dbReference>
<gene>
    <name evidence="1" type="ORF">O1R50_09155</name>
</gene>
<sequence>MKADLHQQLLTALLDHAGPARFHYRLGVLTLRQRPDGFQIGTVSKLADRIWSEHRLCSLPTAIERVADTMPRHCYGAWSEDLLGLAVVQQRGVPWTWSGAGSWSHRAVAALDADVQYRLGWRLDVPSPLAAVVEPSAAGRWWPNQWWWARTGAATARLLASVSTGGVR</sequence>
<name>A0A9X3SRB7_9ACTN</name>
<dbReference type="RefSeq" id="WP_270109672.1">
    <property type="nucleotide sequence ID" value="NZ_JAPZVP010000006.1"/>
</dbReference>
<dbReference type="AlphaFoldDB" id="A0A9X3SRB7"/>
<evidence type="ECO:0000313" key="1">
    <source>
        <dbReference type="EMBL" id="MDA1359789.1"/>
    </source>
</evidence>
<comment type="caution">
    <text evidence="1">The sequence shown here is derived from an EMBL/GenBank/DDBJ whole genome shotgun (WGS) entry which is preliminary data.</text>
</comment>